<dbReference type="Proteomes" id="UP000261540">
    <property type="component" value="Unplaced"/>
</dbReference>
<sequence length="79" mass="8617">MCNAKSKQSCQQSHCIKSKQSCQQSHCIQSKQSCQQSHCIQSKQSCQQSHCIQSSLLHVSCASASHKSGPTQVIRKPGS</sequence>
<organism evidence="1 2">
    <name type="scientific">Paramormyrops kingsleyae</name>
    <dbReference type="NCBI Taxonomy" id="1676925"/>
    <lineage>
        <taxon>Eukaryota</taxon>
        <taxon>Metazoa</taxon>
        <taxon>Chordata</taxon>
        <taxon>Craniata</taxon>
        <taxon>Vertebrata</taxon>
        <taxon>Euteleostomi</taxon>
        <taxon>Actinopterygii</taxon>
        <taxon>Neopterygii</taxon>
        <taxon>Teleostei</taxon>
        <taxon>Osteoglossocephala</taxon>
        <taxon>Osteoglossomorpha</taxon>
        <taxon>Osteoglossiformes</taxon>
        <taxon>Mormyridae</taxon>
        <taxon>Paramormyrops</taxon>
    </lineage>
</organism>
<protein>
    <submittedName>
        <fullName evidence="1">Uncharacterized protein</fullName>
    </submittedName>
</protein>
<reference evidence="1" key="2">
    <citation type="submission" date="2025-09" db="UniProtKB">
        <authorList>
            <consortium name="Ensembl"/>
        </authorList>
    </citation>
    <scope>IDENTIFICATION</scope>
</reference>
<proteinExistence type="predicted"/>
<name>A0A3B3RTA8_9TELE</name>
<accession>A0A3B3RTA8</accession>
<keyword evidence="2" id="KW-1185">Reference proteome</keyword>
<evidence type="ECO:0000313" key="1">
    <source>
        <dbReference type="Ensembl" id="ENSPKIP00000020961.1"/>
    </source>
</evidence>
<dbReference type="Ensembl" id="ENSPKIT00000001586.1">
    <property type="protein sequence ID" value="ENSPKIP00000020961.1"/>
    <property type="gene ID" value="ENSPKIG00000005553.1"/>
</dbReference>
<evidence type="ECO:0000313" key="2">
    <source>
        <dbReference type="Proteomes" id="UP000261540"/>
    </source>
</evidence>
<dbReference type="AlphaFoldDB" id="A0A3B3RTA8"/>
<reference evidence="1" key="1">
    <citation type="submission" date="2025-08" db="UniProtKB">
        <authorList>
            <consortium name="Ensembl"/>
        </authorList>
    </citation>
    <scope>IDENTIFICATION</scope>
</reference>